<feature type="domain" description="PpiC" evidence="1">
    <location>
        <begin position="147"/>
        <end position="230"/>
    </location>
</feature>
<dbReference type="Pfam" id="PF00639">
    <property type="entry name" value="Rotamase"/>
    <property type="match status" value="1"/>
</dbReference>
<dbReference type="InterPro" id="IPR050280">
    <property type="entry name" value="OMP_Chaperone_SurA"/>
</dbReference>
<evidence type="ECO:0000259" key="1">
    <source>
        <dbReference type="PROSITE" id="PS50198"/>
    </source>
</evidence>
<dbReference type="PANTHER" id="PTHR47637">
    <property type="entry name" value="CHAPERONE SURA"/>
    <property type="match status" value="1"/>
</dbReference>
<dbReference type="Pfam" id="PF13616">
    <property type="entry name" value="Rotamase_3"/>
    <property type="match status" value="1"/>
</dbReference>
<feature type="non-terminal residue" evidence="2">
    <location>
        <position position="230"/>
    </location>
</feature>
<evidence type="ECO:0000313" key="2">
    <source>
        <dbReference type="EMBL" id="SVE58581.1"/>
    </source>
</evidence>
<organism evidence="2">
    <name type="scientific">marine metagenome</name>
    <dbReference type="NCBI Taxonomy" id="408172"/>
    <lineage>
        <taxon>unclassified sequences</taxon>
        <taxon>metagenomes</taxon>
        <taxon>ecological metagenomes</taxon>
    </lineage>
</organism>
<accession>A0A383EP76</accession>
<feature type="non-terminal residue" evidence="2">
    <location>
        <position position="1"/>
    </location>
</feature>
<reference evidence="2" key="1">
    <citation type="submission" date="2018-05" db="EMBL/GenBank/DDBJ databases">
        <authorList>
            <person name="Lanie J.A."/>
            <person name="Ng W.-L."/>
            <person name="Kazmierczak K.M."/>
            <person name="Andrzejewski T.M."/>
            <person name="Davidsen T.M."/>
            <person name="Wayne K.J."/>
            <person name="Tettelin H."/>
            <person name="Glass J.I."/>
            <person name="Rusch D."/>
            <person name="Podicherti R."/>
            <person name="Tsui H.-C.T."/>
            <person name="Winkler M.E."/>
        </authorList>
    </citation>
    <scope>NUCLEOTIDE SEQUENCE</scope>
</reference>
<dbReference type="SUPFAM" id="SSF54534">
    <property type="entry name" value="FKBP-like"/>
    <property type="match status" value="2"/>
</dbReference>
<feature type="domain" description="PpiC" evidence="1">
    <location>
        <begin position="37"/>
        <end position="138"/>
    </location>
</feature>
<dbReference type="GO" id="GO:0003755">
    <property type="term" value="F:peptidyl-prolyl cis-trans isomerase activity"/>
    <property type="evidence" value="ECO:0007669"/>
    <property type="project" value="InterPro"/>
</dbReference>
<protein>
    <recommendedName>
        <fullName evidence="1">PpiC domain-containing protein</fullName>
    </recommendedName>
</protein>
<gene>
    <name evidence="2" type="ORF">METZ01_LOCUS511435</name>
</gene>
<dbReference type="AlphaFoldDB" id="A0A383EP76"/>
<proteinExistence type="predicted"/>
<dbReference type="Gene3D" id="3.10.50.40">
    <property type="match status" value="2"/>
</dbReference>
<dbReference type="PANTHER" id="PTHR47637:SF1">
    <property type="entry name" value="CHAPERONE SURA"/>
    <property type="match status" value="1"/>
</dbReference>
<dbReference type="InterPro" id="IPR000297">
    <property type="entry name" value="PPIase_PpiC"/>
</dbReference>
<dbReference type="PROSITE" id="PS50198">
    <property type="entry name" value="PPIC_PPIASE_2"/>
    <property type="match status" value="2"/>
</dbReference>
<dbReference type="InterPro" id="IPR046357">
    <property type="entry name" value="PPIase_dom_sf"/>
</dbReference>
<dbReference type="EMBL" id="UINC01227620">
    <property type="protein sequence ID" value="SVE58581.1"/>
    <property type="molecule type" value="Genomic_DNA"/>
</dbReference>
<sequence length="230" mass="25876">EMIIQRVQRGRVAANIKISEQEIENYLNSEEGKSRLAEQYNVQQILLSIKSGASTEEITLVEKKGLEIIERHKNGESFEKLAATYSSDQNALEGGKLGWRRVSELPTLFASEVEDMKVGDISKLIRSGAGMHIIRLAEKKGDVVKYEDQTLVRHILVQTSEIRSENQTKSLINEVYERLIGGEEFKQLARQYSEDPGSKMEGGDLGWSRVGAFDPVFESVMNEIKKGEIS</sequence>
<name>A0A383EP76_9ZZZZ</name>